<evidence type="ECO:0000259" key="3">
    <source>
        <dbReference type="PROSITE" id="PS51186"/>
    </source>
</evidence>
<dbReference type="InterPro" id="IPR000182">
    <property type="entry name" value="GNAT_dom"/>
</dbReference>
<reference evidence="4" key="2">
    <citation type="journal article" date="2021" name="PeerJ">
        <title>Extensive microbial diversity within the chicken gut microbiome revealed by metagenomics and culture.</title>
        <authorList>
            <person name="Gilroy R."/>
            <person name="Ravi A."/>
            <person name="Getino M."/>
            <person name="Pursley I."/>
            <person name="Horton D.L."/>
            <person name="Alikhan N.F."/>
            <person name="Baker D."/>
            <person name="Gharbi K."/>
            <person name="Hall N."/>
            <person name="Watson M."/>
            <person name="Adriaenssens E.M."/>
            <person name="Foster-Nyarko E."/>
            <person name="Jarju S."/>
            <person name="Secka A."/>
            <person name="Antonio M."/>
            <person name="Oren A."/>
            <person name="Chaudhuri R.R."/>
            <person name="La Ragione R."/>
            <person name="Hildebrand F."/>
            <person name="Pallen M.J."/>
        </authorList>
    </citation>
    <scope>NUCLEOTIDE SEQUENCE</scope>
    <source>
        <strain evidence="4">CHK183-6373</strain>
    </source>
</reference>
<dbReference type="Gene3D" id="3.40.630.30">
    <property type="match status" value="1"/>
</dbReference>
<protein>
    <submittedName>
        <fullName evidence="4">GNAT family N-acetyltransferase</fullName>
    </submittedName>
</protein>
<dbReference type="AlphaFoldDB" id="A0A9D1TBH9"/>
<dbReference type="GO" id="GO:0016747">
    <property type="term" value="F:acyltransferase activity, transferring groups other than amino-acyl groups"/>
    <property type="evidence" value="ECO:0007669"/>
    <property type="project" value="InterPro"/>
</dbReference>
<accession>A0A9D1TBH9</accession>
<dbReference type="EMBL" id="DVOT01000016">
    <property type="protein sequence ID" value="HIV26485.1"/>
    <property type="molecule type" value="Genomic_DNA"/>
</dbReference>
<dbReference type="PANTHER" id="PTHR43420">
    <property type="entry name" value="ACETYLTRANSFERASE"/>
    <property type="match status" value="1"/>
</dbReference>
<dbReference type="Proteomes" id="UP000886884">
    <property type="component" value="Unassembled WGS sequence"/>
</dbReference>
<evidence type="ECO:0000256" key="1">
    <source>
        <dbReference type="ARBA" id="ARBA00022679"/>
    </source>
</evidence>
<dbReference type="InterPro" id="IPR016181">
    <property type="entry name" value="Acyl_CoA_acyltransferase"/>
</dbReference>
<keyword evidence="1" id="KW-0808">Transferase</keyword>
<feature type="domain" description="N-acetyltransferase" evidence="3">
    <location>
        <begin position="1"/>
        <end position="146"/>
    </location>
</feature>
<evidence type="ECO:0000256" key="2">
    <source>
        <dbReference type="ARBA" id="ARBA00023315"/>
    </source>
</evidence>
<name>A0A9D1TBH9_9FIRM</name>
<sequence length="150" mass="16939">MEIREYRDADWERLCAIHDAARKIELKNAGLEEAFLPLVVAAEREALFSYSLRVAQLGGVVAGFCAYSQEEIAWLYVAPESMRKGIGRALVQDALERIERRPVYLEVLVGNEPARKLYASCGFREESIESGRMPGNEAFSVRVHAMARDF</sequence>
<proteinExistence type="predicted"/>
<dbReference type="PANTHER" id="PTHR43420:SF44">
    <property type="entry name" value="ACETYLTRANSFERASE YPEA"/>
    <property type="match status" value="1"/>
</dbReference>
<reference evidence="4" key="1">
    <citation type="submission" date="2020-10" db="EMBL/GenBank/DDBJ databases">
        <authorList>
            <person name="Gilroy R."/>
        </authorList>
    </citation>
    <scope>NUCLEOTIDE SEQUENCE</scope>
    <source>
        <strain evidence="4">CHK183-6373</strain>
    </source>
</reference>
<dbReference type="Pfam" id="PF00583">
    <property type="entry name" value="Acetyltransf_1"/>
    <property type="match status" value="1"/>
</dbReference>
<evidence type="ECO:0000313" key="4">
    <source>
        <dbReference type="EMBL" id="HIV26485.1"/>
    </source>
</evidence>
<dbReference type="InterPro" id="IPR050680">
    <property type="entry name" value="YpeA/RimI_acetyltransf"/>
</dbReference>
<comment type="caution">
    <text evidence="4">The sequence shown here is derived from an EMBL/GenBank/DDBJ whole genome shotgun (WGS) entry which is preliminary data.</text>
</comment>
<evidence type="ECO:0000313" key="5">
    <source>
        <dbReference type="Proteomes" id="UP000886884"/>
    </source>
</evidence>
<organism evidence="4 5">
    <name type="scientific">Candidatus Ornithocaccomicrobium faecavium</name>
    <dbReference type="NCBI Taxonomy" id="2840890"/>
    <lineage>
        <taxon>Bacteria</taxon>
        <taxon>Bacillati</taxon>
        <taxon>Bacillota</taxon>
        <taxon>Clostridia</taxon>
        <taxon>Candidatus Ornithocaccomicrobium</taxon>
    </lineage>
</organism>
<gene>
    <name evidence="4" type="ORF">IAA64_00830</name>
</gene>
<dbReference type="SUPFAM" id="SSF55729">
    <property type="entry name" value="Acyl-CoA N-acyltransferases (Nat)"/>
    <property type="match status" value="1"/>
</dbReference>
<dbReference type="PROSITE" id="PS51186">
    <property type="entry name" value="GNAT"/>
    <property type="match status" value="1"/>
</dbReference>
<keyword evidence="2" id="KW-0012">Acyltransferase</keyword>
<dbReference type="CDD" id="cd04301">
    <property type="entry name" value="NAT_SF"/>
    <property type="match status" value="1"/>
</dbReference>